<evidence type="ECO:0000313" key="2">
    <source>
        <dbReference type="Proteomes" id="UP000017836"/>
    </source>
</evidence>
<dbReference type="EMBL" id="KI393980">
    <property type="protein sequence ID" value="ERN05671.1"/>
    <property type="molecule type" value="Genomic_DNA"/>
</dbReference>
<organism evidence="1 2">
    <name type="scientific">Amborella trichopoda</name>
    <dbReference type="NCBI Taxonomy" id="13333"/>
    <lineage>
        <taxon>Eukaryota</taxon>
        <taxon>Viridiplantae</taxon>
        <taxon>Streptophyta</taxon>
        <taxon>Embryophyta</taxon>
        <taxon>Tracheophyta</taxon>
        <taxon>Spermatophyta</taxon>
        <taxon>Magnoliopsida</taxon>
        <taxon>Amborellales</taxon>
        <taxon>Amborellaceae</taxon>
        <taxon>Amborella</taxon>
    </lineage>
</organism>
<gene>
    <name evidence="1" type="ORF">AMTR_s00006p00178670</name>
</gene>
<dbReference type="HOGENOM" id="CLU_2041168_0_0_1"/>
<evidence type="ECO:0000313" key="1">
    <source>
        <dbReference type="EMBL" id="ERN05671.1"/>
    </source>
</evidence>
<protein>
    <submittedName>
        <fullName evidence="1">Uncharacterized protein</fullName>
    </submittedName>
</protein>
<dbReference type="Proteomes" id="UP000017836">
    <property type="component" value="Unassembled WGS sequence"/>
</dbReference>
<dbReference type="Gramene" id="ERN05671">
    <property type="protein sequence ID" value="ERN05671"/>
    <property type="gene ID" value="AMTR_s00006p00178670"/>
</dbReference>
<keyword evidence="2" id="KW-1185">Reference proteome</keyword>
<proteinExistence type="predicted"/>
<accession>W1PDJ2</accession>
<sequence>MEINQQALILFDPDNEKALLMVDNPSEDIFLHLENGFAQHHGPQCEDAMGCVYNENGLVFDDGKVNELAIAEPEIVPTLDVILVDAQPPLLLAIEEKEEQVYSDMLDDMGLSFNVPIANVF</sequence>
<dbReference type="AlphaFoldDB" id="W1PDJ2"/>
<reference evidence="2" key="1">
    <citation type="journal article" date="2013" name="Science">
        <title>The Amborella genome and the evolution of flowering plants.</title>
        <authorList>
            <consortium name="Amborella Genome Project"/>
        </authorList>
    </citation>
    <scope>NUCLEOTIDE SEQUENCE [LARGE SCALE GENOMIC DNA]</scope>
</reference>
<name>W1PDJ2_AMBTC</name>